<keyword evidence="12" id="KW-0496">Mitochondrion</keyword>
<gene>
    <name evidence="19" type="ORF">SPRG_08418</name>
    <name evidence="18" type="ORF">SPRG_17314</name>
</gene>
<dbReference type="Pfam" id="PF01124">
    <property type="entry name" value="MAPEG"/>
    <property type="match status" value="1"/>
</dbReference>
<dbReference type="InterPro" id="IPR023352">
    <property type="entry name" value="MAPEG-like_dom_sf"/>
</dbReference>
<evidence type="ECO:0000313" key="20">
    <source>
        <dbReference type="Proteomes" id="UP000030745"/>
    </source>
</evidence>
<evidence type="ECO:0000256" key="8">
    <source>
        <dbReference type="ARBA" id="ARBA00022787"/>
    </source>
</evidence>
<evidence type="ECO:0000256" key="5">
    <source>
        <dbReference type="ARBA" id="ARBA00012452"/>
    </source>
</evidence>
<dbReference type="SUPFAM" id="SSF161084">
    <property type="entry name" value="MAPEG domain-like"/>
    <property type="match status" value="1"/>
</dbReference>
<dbReference type="STRING" id="695850.A0A067BS08"/>
<dbReference type="VEuPathDB" id="FungiDB:SPRG_08418"/>
<dbReference type="GeneID" id="24138859"/>
<dbReference type="EC" id="2.5.1.18" evidence="5"/>
<evidence type="ECO:0000256" key="4">
    <source>
        <dbReference type="ARBA" id="ARBA00010459"/>
    </source>
</evidence>
<evidence type="ECO:0000256" key="16">
    <source>
        <dbReference type="ARBA" id="ARBA00049385"/>
    </source>
</evidence>
<evidence type="ECO:0000256" key="7">
    <source>
        <dbReference type="ARBA" id="ARBA00022692"/>
    </source>
</evidence>
<comment type="catalytic activity">
    <reaction evidence="16">
        <text>RX + glutathione = an S-substituted glutathione + a halide anion + H(+)</text>
        <dbReference type="Rhea" id="RHEA:16437"/>
        <dbReference type="ChEBI" id="CHEBI:15378"/>
        <dbReference type="ChEBI" id="CHEBI:16042"/>
        <dbReference type="ChEBI" id="CHEBI:17792"/>
        <dbReference type="ChEBI" id="CHEBI:57925"/>
        <dbReference type="ChEBI" id="CHEBI:90779"/>
        <dbReference type="EC" id="2.5.1.18"/>
    </reaction>
    <physiologicalReaction direction="left-to-right" evidence="16">
        <dbReference type="Rhea" id="RHEA:16438"/>
    </physiologicalReaction>
</comment>
<comment type="function">
    <text evidence="1">Conjugation of reduced glutathione to a wide number of exogenous and endogenous hydrophobic electrophiles.</text>
</comment>
<dbReference type="Gene3D" id="1.20.120.550">
    <property type="entry name" value="Membrane associated eicosanoid/glutathione metabolism-like domain"/>
    <property type="match status" value="1"/>
</dbReference>
<feature type="transmembrane region" description="Helical" evidence="17">
    <location>
        <begin position="138"/>
        <end position="157"/>
    </location>
</feature>
<keyword evidence="9" id="KW-0256">Endoplasmic reticulum</keyword>
<evidence type="ECO:0000256" key="12">
    <source>
        <dbReference type="ARBA" id="ARBA00023128"/>
    </source>
</evidence>
<comment type="similarity">
    <text evidence="4">Belongs to the MAPEG family.</text>
</comment>
<evidence type="ECO:0000256" key="3">
    <source>
        <dbReference type="ARBA" id="ARBA00004477"/>
    </source>
</evidence>
<keyword evidence="20" id="KW-1185">Reference proteome</keyword>
<evidence type="ECO:0000256" key="15">
    <source>
        <dbReference type="ARBA" id="ARBA00039397"/>
    </source>
</evidence>
<dbReference type="GO" id="GO:0004364">
    <property type="term" value="F:glutathione transferase activity"/>
    <property type="evidence" value="ECO:0007669"/>
    <property type="project" value="UniProtKB-EC"/>
</dbReference>
<dbReference type="InterPro" id="IPR040162">
    <property type="entry name" value="MGST1-like"/>
</dbReference>
<name>A0A067BS08_SAPPC</name>
<keyword evidence="13 17" id="KW-0472">Membrane</keyword>
<reference evidence="18 20" key="1">
    <citation type="journal article" date="2013" name="PLoS Genet.">
        <title>Distinctive expansion of potential virulence genes in the genome of the oomycete fish pathogen Saprolegnia parasitica.</title>
        <authorList>
            <person name="Jiang R.H."/>
            <person name="de Bruijn I."/>
            <person name="Haas B.J."/>
            <person name="Belmonte R."/>
            <person name="Lobach L."/>
            <person name="Christie J."/>
            <person name="van den Ackerveken G."/>
            <person name="Bottin A."/>
            <person name="Bulone V."/>
            <person name="Diaz-Moreno S.M."/>
            <person name="Dumas B."/>
            <person name="Fan L."/>
            <person name="Gaulin E."/>
            <person name="Govers F."/>
            <person name="Grenville-Briggs L.J."/>
            <person name="Horner N.R."/>
            <person name="Levin J.Z."/>
            <person name="Mammella M."/>
            <person name="Meijer H.J."/>
            <person name="Morris P."/>
            <person name="Nusbaum C."/>
            <person name="Oome S."/>
            <person name="Phillips A.J."/>
            <person name="van Rooyen D."/>
            <person name="Rzeszutek E."/>
            <person name="Saraiva M."/>
            <person name="Secombes C.J."/>
            <person name="Seidl M.F."/>
            <person name="Snel B."/>
            <person name="Stassen J.H."/>
            <person name="Sykes S."/>
            <person name="Tripathy S."/>
            <person name="van den Berg H."/>
            <person name="Vega-Arreguin J.C."/>
            <person name="Wawra S."/>
            <person name="Young S.K."/>
            <person name="Zeng Q."/>
            <person name="Dieguez-Uribeondo J."/>
            <person name="Russ C."/>
            <person name="Tyler B.M."/>
            <person name="van West P."/>
        </authorList>
    </citation>
    <scope>NUCLEOTIDE SEQUENCE [LARGE SCALE GENOMIC DNA]</scope>
    <source>
        <strain evidence="18 20">CBS 223.65</strain>
    </source>
</reference>
<keyword evidence="11" id="KW-0007">Acetylation</keyword>
<evidence type="ECO:0000256" key="2">
    <source>
        <dbReference type="ARBA" id="ARBA00004294"/>
    </source>
</evidence>
<dbReference type="InterPro" id="IPR001129">
    <property type="entry name" value="Membr-assoc_MAPEG"/>
</dbReference>
<sequence>MISTPATTQVLMLCTAILYVKYLASLMVQGGKKFTAGTRAPEDMAASSAIPRQNFGLSANIVESDAHQQAKADDIRWQRIVGNDLENLPFGIILAWTSILAGGNTSVTSVAYIVFTIVRVVHTLAFANHIFWPRTSAWTLGILSMLTMAINGIVGSFS</sequence>
<evidence type="ECO:0000256" key="10">
    <source>
        <dbReference type="ARBA" id="ARBA00022989"/>
    </source>
</evidence>
<keyword evidence="7 17" id="KW-0812">Transmembrane</keyword>
<dbReference type="GO" id="GO:0005789">
    <property type="term" value="C:endoplasmic reticulum membrane"/>
    <property type="evidence" value="ECO:0007669"/>
    <property type="project" value="UniProtKB-SubCell"/>
</dbReference>
<evidence type="ECO:0000256" key="1">
    <source>
        <dbReference type="ARBA" id="ARBA00003701"/>
    </source>
</evidence>
<evidence type="ECO:0000313" key="18">
    <source>
        <dbReference type="EMBL" id="KDO17081.1"/>
    </source>
</evidence>
<evidence type="ECO:0000256" key="11">
    <source>
        <dbReference type="ARBA" id="ARBA00022990"/>
    </source>
</evidence>
<dbReference type="PANTHER" id="PTHR10689">
    <property type="entry name" value="MICROSOMAL GLUTATHIONE S-TRANSFERASE 1"/>
    <property type="match status" value="1"/>
</dbReference>
<proteinExistence type="inferred from homology"/>
<accession>A0A067BS08</accession>
<dbReference type="PANTHER" id="PTHR10689:SF6">
    <property type="entry name" value="MICROSOMAL GLUTATHIONE S-TRANSFERASE 1"/>
    <property type="match status" value="1"/>
</dbReference>
<keyword evidence="8" id="KW-1000">Mitochondrion outer membrane</keyword>
<dbReference type="AlphaFoldDB" id="A0A067BS08"/>
<organism evidence="18 20">
    <name type="scientific">Saprolegnia parasitica (strain CBS 223.65)</name>
    <dbReference type="NCBI Taxonomy" id="695850"/>
    <lineage>
        <taxon>Eukaryota</taxon>
        <taxon>Sar</taxon>
        <taxon>Stramenopiles</taxon>
        <taxon>Oomycota</taxon>
        <taxon>Saprolegniomycetes</taxon>
        <taxon>Saprolegniales</taxon>
        <taxon>Saprolegniaceae</taxon>
        <taxon>Saprolegnia</taxon>
    </lineage>
</organism>
<dbReference type="OMA" id="WPRTSAW"/>
<evidence type="ECO:0000256" key="17">
    <source>
        <dbReference type="SAM" id="Phobius"/>
    </source>
</evidence>
<dbReference type="GeneID" id="24130637"/>
<keyword evidence="10 17" id="KW-1133">Transmembrane helix</keyword>
<evidence type="ECO:0000256" key="13">
    <source>
        <dbReference type="ARBA" id="ARBA00023136"/>
    </source>
</evidence>
<feature type="transmembrane region" description="Helical" evidence="17">
    <location>
        <begin position="85"/>
        <end position="103"/>
    </location>
</feature>
<dbReference type="RefSeq" id="XP_012203042.1">
    <property type="nucleotide sequence ID" value="XM_012347652.1"/>
</dbReference>
<dbReference type="GO" id="GO:0005741">
    <property type="term" value="C:mitochondrial outer membrane"/>
    <property type="evidence" value="ECO:0007669"/>
    <property type="project" value="UniProtKB-SubCell"/>
</dbReference>
<dbReference type="KEGG" id="spar:SPRG_17314"/>
<dbReference type="Proteomes" id="UP000030745">
    <property type="component" value="Unassembled WGS sequence"/>
</dbReference>
<evidence type="ECO:0000256" key="6">
    <source>
        <dbReference type="ARBA" id="ARBA00022679"/>
    </source>
</evidence>
<dbReference type="EMBL" id="KK583225">
    <property type="protein sequence ID" value="KDO26344.1"/>
    <property type="molecule type" value="Genomic_DNA"/>
</dbReference>
<protein>
    <recommendedName>
        <fullName evidence="15">Microsomal glutathione S-transferase 1</fullName>
        <ecNumber evidence="5">2.5.1.18</ecNumber>
    </recommendedName>
</protein>
<comment type="subcellular location">
    <subcellularLocation>
        <location evidence="3">Endoplasmic reticulum membrane</location>
        <topology evidence="3">Multi-pass membrane protein</topology>
    </subcellularLocation>
    <subcellularLocation>
        <location evidence="2">Mitochondrion outer membrane</location>
    </subcellularLocation>
</comment>
<dbReference type="OrthoDB" id="193139at2759"/>
<dbReference type="KEGG" id="spar:SPRG_08418"/>
<dbReference type="VEuPathDB" id="FungiDB:SPRG_17314"/>
<evidence type="ECO:0000256" key="14">
    <source>
        <dbReference type="ARBA" id="ARBA00038540"/>
    </source>
</evidence>
<evidence type="ECO:0000313" key="19">
    <source>
        <dbReference type="EMBL" id="KDO26344.1"/>
    </source>
</evidence>
<comment type="subunit">
    <text evidence="14">Homotrimer; The trimer binds only one molecule of glutathione.</text>
</comment>
<dbReference type="RefSeq" id="XP_012212211.1">
    <property type="nucleotide sequence ID" value="XM_012356821.1"/>
</dbReference>
<keyword evidence="6" id="KW-0808">Transferase</keyword>
<feature type="transmembrane region" description="Helical" evidence="17">
    <location>
        <begin position="6"/>
        <end position="24"/>
    </location>
</feature>
<evidence type="ECO:0000256" key="9">
    <source>
        <dbReference type="ARBA" id="ARBA00022824"/>
    </source>
</evidence>
<dbReference type="EMBL" id="KK583789">
    <property type="protein sequence ID" value="KDO17081.1"/>
    <property type="molecule type" value="Genomic_DNA"/>
</dbReference>